<feature type="region of interest" description="Disordered" evidence="1">
    <location>
        <begin position="115"/>
        <end position="134"/>
    </location>
</feature>
<dbReference type="EMBL" id="LKEA01000012">
    <property type="protein sequence ID" value="ROW05812.1"/>
    <property type="molecule type" value="Genomic_DNA"/>
</dbReference>
<feature type="region of interest" description="Disordered" evidence="1">
    <location>
        <begin position="1"/>
        <end position="100"/>
    </location>
</feature>
<proteinExistence type="predicted"/>
<feature type="compositionally biased region" description="Gly residues" evidence="1">
    <location>
        <begin position="67"/>
        <end position="81"/>
    </location>
</feature>
<evidence type="ECO:0000313" key="2">
    <source>
        <dbReference type="EMBL" id="ROW05812.1"/>
    </source>
</evidence>
<feature type="region of interest" description="Disordered" evidence="1">
    <location>
        <begin position="140"/>
        <end position="182"/>
    </location>
</feature>
<sequence length="182" mass="18705">MATKTQHKDESGPGPTKRQRTDKLFSWEDLGQPIKVPGPKDPAPEPMPMQDSVIDYDADPVVPASDGGTGDGTGDGTGVGPKNGEKSSGGHSKATTGLGRQALLTRIQEATTRLNNLTDKPRPYGCPPVCPVPVLGSQAQHTQVVDGADEPSASTLADISKSATTSSSSDASGLPPLDPTPP</sequence>
<dbReference type="AlphaFoldDB" id="A0A423WR36"/>
<dbReference type="Proteomes" id="UP000283895">
    <property type="component" value="Unassembled WGS sequence"/>
</dbReference>
<comment type="caution">
    <text evidence="2">The sequence shown here is derived from an EMBL/GenBank/DDBJ whole genome shotgun (WGS) entry which is preliminary data.</text>
</comment>
<keyword evidence="3" id="KW-1185">Reference proteome</keyword>
<accession>A0A423WR36</accession>
<evidence type="ECO:0000313" key="3">
    <source>
        <dbReference type="Proteomes" id="UP000283895"/>
    </source>
</evidence>
<reference evidence="2 3" key="1">
    <citation type="submission" date="2015-09" db="EMBL/GenBank/DDBJ databases">
        <title>Host preference determinants of Valsa canker pathogens revealed by comparative genomics.</title>
        <authorList>
            <person name="Yin Z."/>
            <person name="Huang L."/>
        </authorList>
    </citation>
    <scope>NUCLEOTIDE SEQUENCE [LARGE SCALE GENOMIC DNA]</scope>
    <source>
        <strain evidence="2 3">03-1</strain>
    </source>
</reference>
<gene>
    <name evidence="2" type="ORF">VMCG_05124</name>
</gene>
<feature type="compositionally biased region" description="Low complexity" evidence="1">
    <location>
        <begin position="160"/>
        <end position="172"/>
    </location>
</feature>
<protein>
    <submittedName>
        <fullName evidence="2">Uncharacterized protein</fullName>
    </submittedName>
</protein>
<evidence type="ECO:0000256" key="1">
    <source>
        <dbReference type="SAM" id="MobiDB-lite"/>
    </source>
</evidence>
<organism evidence="2 3">
    <name type="scientific">Cytospora schulzeri</name>
    <dbReference type="NCBI Taxonomy" id="448051"/>
    <lineage>
        <taxon>Eukaryota</taxon>
        <taxon>Fungi</taxon>
        <taxon>Dikarya</taxon>
        <taxon>Ascomycota</taxon>
        <taxon>Pezizomycotina</taxon>
        <taxon>Sordariomycetes</taxon>
        <taxon>Sordariomycetidae</taxon>
        <taxon>Diaporthales</taxon>
        <taxon>Cytosporaceae</taxon>
        <taxon>Cytospora</taxon>
    </lineage>
</organism>
<feature type="compositionally biased region" description="Basic and acidic residues" evidence="1">
    <location>
        <begin position="1"/>
        <end position="11"/>
    </location>
</feature>
<name>A0A423WR36_9PEZI</name>